<keyword evidence="3" id="KW-1185">Reference proteome</keyword>
<evidence type="ECO:0000313" key="2">
    <source>
        <dbReference type="EMBL" id="QDH12856.1"/>
    </source>
</evidence>
<sequence length="80" mass="8740">MRALACEMERRLQRHGERLDGLERQAHALQRQIEAALLHIAALIERQPGSKRSTRALDGSISGAAGSVAGPVSMVIIYHL</sequence>
<dbReference type="KEGG" id="swf:E3E12_00020"/>
<protein>
    <submittedName>
        <fullName evidence="2">Uncharacterized protein</fullName>
    </submittedName>
</protein>
<feature type="coiled-coil region" evidence="1">
    <location>
        <begin position="12"/>
        <end position="39"/>
    </location>
</feature>
<dbReference type="EMBL" id="CP038231">
    <property type="protein sequence ID" value="QDH12856.1"/>
    <property type="molecule type" value="Genomic_DNA"/>
</dbReference>
<accession>A0A4Y6U8T0</accession>
<reference evidence="2 3" key="1">
    <citation type="submission" date="2019-03" db="EMBL/GenBank/DDBJ databases">
        <title>The complete genome sequence of Swingsia_sp. F3b2 LMG30590(T).</title>
        <authorList>
            <person name="Chua K.-O."/>
            <person name="Chan K.-G."/>
            <person name="See-Too W.-S."/>
        </authorList>
    </citation>
    <scope>NUCLEOTIDE SEQUENCE [LARGE SCALE GENOMIC DNA]</scope>
    <source>
        <strain evidence="2 3">F3b2</strain>
    </source>
</reference>
<dbReference type="RefSeq" id="WP_141442498.1">
    <property type="nucleotide sequence ID" value="NZ_CP038231.1"/>
</dbReference>
<keyword evidence="1" id="KW-0175">Coiled coil</keyword>
<evidence type="ECO:0000313" key="3">
    <source>
        <dbReference type="Proteomes" id="UP000318709"/>
    </source>
</evidence>
<dbReference type="Proteomes" id="UP000318709">
    <property type="component" value="Chromosome"/>
</dbReference>
<proteinExistence type="predicted"/>
<name>A0A4Y6U8T0_9PROT</name>
<evidence type="ECO:0000256" key="1">
    <source>
        <dbReference type="SAM" id="Coils"/>
    </source>
</evidence>
<dbReference type="AlphaFoldDB" id="A0A4Y6U8T0"/>
<organism evidence="2 3">
    <name type="scientific">Formicincola oecophyllae</name>
    <dbReference type="NCBI Taxonomy" id="2558361"/>
    <lineage>
        <taxon>Bacteria</taxon>
        <taxon>Pseudomonadati</taxon>
        <taxon>Pseudomonadota</taxon>
        <taxon>Alphaproteobacteria</taxon>
        <taxon>Acetobacterales</taxon>
        <taxon>Acetobacteraceae</taxon>
        <taxon>Formicincola</taxon>
    </lineage>
</organism>
<gene>
    <name evidence="2" type="ORF">E3E12_00020</name>
</gene>